<organism evidence="12 13">
    <name type="scientific">Leeuwenhoekiella palythoae</name>
    <dbReference type="NCBI Taxonomy" id="573501"/>
    <lineage>
        <taxon>Bacteria</taxon>
        <taxon>Pseudomonadati</taxon>
        <taxon>Bacteroidota</taxon>
        <taxon>Flavobacteriia</taxon>
        <taxon>Flavobacteriales</taxon>
        <taxon>Flavobacteriaceae</taxon>
        <taxon>Leeuwenhoekiella</taxon>
    </lineage>
</organism>
<feature type="domain" description="Aminomethyltransferase C-terminal" evidence="10">
    <location>
        <begin position="280"/>
        <end position="359"/>
    </location>
</feature>
<evidence type="ECO:0000259" key="9">
    <source>
        <dbReference type="Pfam" id="PF01571"/>
    </source>
</evidence>
<feature type="domain" description="GCVT N-terminal" evidence="9">
    <location>
        <begin position="6"/>
        <end position="262"/>
    </location>
</feature>
<dbReference type="GO" id="GO:0008168">
    <property type="term" value="F:methyltransferase activity"/>
    <property type="evidence" value="ECO:0007669"/>
    <property type="project" value="UniProtKB-KW"/>
</dbReference>
<dbReference type="GO" id="GO:0008483">
    <property type="term" value="F:transaminase activity"/>
    <property type="evidence" value="ECO:0007669"/>
    <property type="project" value="UniProtKB-KW"/>
</dbReference>
<dbReference type="RefSeq" id="WP_072979464.1">
    <property type="nucleotide sequence ID" value="NZ_FQXT01000001.1"/>
</dbReference>
<evidence type="ECO:0000256" key="5">
    <source>
        <dbReference type="ARBA" id="ARBA00031395"/>
    </source>
</evidence>
<dbReference type="EMBL" id="FQXT01000001">
    <property type="protein sequence ID" value="SHH44713.1"/>
    <property type="molecule type" value="Genomic_DNA"/>
</dbReference>
<dbReference type="GO" id="GO:0005960">
    <property type="term" value="C:glycine cleavage complex"/>
    <property type="evidence" value="ECO:0007669"/>
    <property type="project" value="InterPro"/>
</dbReference>
<dbReference type="InterPro" id="IPR028896">
    <property type="entry name" value="GcvT/YgfZ/DmdA"/>
</dbReference>
<dbReference type="Proteomes" id="UP000290037">
    <property type="component" value="Unassembled WGS sequence"/>
</dbReference>
<dbReference type="InterPro" id="IPR022903">
    <property type="entry name" value="GcvT_bac"/>
</dbReference>
<dbReference type="InterPro" id="IPR013977">
    <property type="entry name" value="GcvT_C"/>
</dbReference>
<dbReference type="Pfam" id="PF01571">
    <property type="entry name" value="GCV_T"/>
    <property type="match status" value="1"/>
</dbReference>
<dbReference type="GO" id="GO:0019464">
    <property type="term" value="P:glycine decarboxylation via glycine cleavage system"/>
    <property type="evidence" value="ECO:0007669"/>
    <property type="project" value="UniProtKB-UniRule"/>
</dbReference>
<keyword evidence="3 7" id="KW-0032">Aminotransferase</keyword>
<gene>
    <name evidence="7" type="primary">gcvT</name>
    <name evidence="11" type="ORF">DSM01_2251</name>
    <name evidence="12" type="ORF">SAMN04487999_0224</name>
</gene>
<keyword evidence="14" id="KW-1185">Reference proteome</keyword>
<comment type="catalytic activity">
    <reaction evidence="6 7">
        <text>N(6)-[(R)-S(8)-aminomethyldihydrolipoyl]-L-lysyl-[protein] + (6S)-5,6,7,8-tetrahydrofolate = N(6)-[(R)-dihydrolipoyl]-L-lysyl-[protein] + (6R)-5,10-methylene-5,6,7,8-tetrahydrofolate + NH4(+)</text>
        <dbReference type="Rhea" id="RHEA:16945"/>
        <dbReference type="Rhea" id="RHEA-COMP:10475"/>
        <dbReference type="Rhea" id="RHEA-COMP:10492"/>
        <dbReference type="ChEBI" id="CHEBI:15636"/>
        <dbReference type="ChEBI" id="CHEBI:28938"/>
        <dbReference type="ChEBI" id="CHEBI:57453"/>
        <dbReference type="ChEBI" id="CHEBI:83100"/>
        <dbReference type="ChEBI" id="CHEBI:83143"/>
        <dbReference type="EC" id="2.1.2.10"/>
    </reaction>
</comment>
<dbReference type="PIRSF" id="PIRSF006487">
    <property type="entry name" value="GcvT"/>
    <property type="match status" value="1"/>
</dbReference>
<reference evidence="12" key="2">
    <citation type="submission" date="2016-11" db="EMBL/GenBank/DDBJ databases">
        <authorList>
            <person name="Jaros S."/>
            <person name="Januszkiewicz K."/>
            <person name="Wedrychowicz H."/>
        </authorList>
    </citation>
    <scope>NUCLEOTIDE SEQUENCE [LARGE SCALE GENOMIC DNA]</scope>
    <source>
        <strain evidence="12">DSM 19859</strain>
    </source>
</reference>
<dbReference type="InterPro" id="IPR027266">
    <property type="entry name" value="TrmE/GcvT-like"/>
</dbReference>
<protein>
    <recommendedName>
        <fullName evidence="2 7">Aminomethyltransferase</fullName>
        <ecNumber evidence="2 7">2.1.2.10</ecNumber>
    </recommendedName>
    <alternativeName>
        <fullName evidence="5 7">Glycine cleavage system T protein</fullName>
    </alternativeName>
</protein>
<dbReference type="Pfam" id="PF08669">
    <property type="entry name" value="GCV_T_C"/>
    <property type="match status" value="1"/>
</dbReference>
<evidence type="ECO:0000256" key="4">
    <source>
        <dbReference type="ARBA" id="ARBA00022679"/>
    </source>
</evidence>
<dbReference type="Proteomes" id="UP000184240">
    <property type="component" value="Unassembled WGS sequence"/>
</dbReference>
<dbReference type="GO" id="GO:0005829">
    <property type="term" value="C:cytosol"/>
    <property type="evidence" value="ECO:0007669"/>
    <property type="project" value="TreeGrafter"/>
</dbReference>
<dbReference type="InterPro" id="IPR006223">
    <property type="entry name" value="GcvT"/>
</dbReference>
<dbReference type="GO" id="GO:0004047">
    <property type="term" value="F:aminomethyltransferase activity"/>
    <property type="evidence" value="ECO:0007669"/>
    <property type="project" value="UniProtKB-UniRule"/>
</dbReference>
<comment type="subunit">
    <text evidence="7">The glycine cleavage system is composed of four proteins: P, T, L and H.</text>
</comment>
<dbReference type="Gene3D" id="4.10.1250.10">
    <property type="entry name" value="Aminomethyltransferase fragment"/>
    <property type="match status" value="1"/>
</dbReference>
<evidence type="ECO:0000313" key="13">
    <source>
        <dbReference type="Proteomes" id="UP000184240"/>
    </source>
</evidence>
<dbReference type="AlphaFoldDB" id="A0A1M5T2Y4"/>
<evidence type="ECO:0000256" key="7">
    <source>
        <dbReference type="HAMAP-Rule" id="MF_00259"/>
    </source>
</evidence>
<dbReference type="Gene3D" id="3.30.70.1400">
    <property type="entry name" value="Aminomethyltransferase beta-barrel domains"/>
    <property type="match status" value="1"/>
</dbReference>
<evidence type="ECO:0000259" key="10">
    <source>
        <dbReference type="Pfam" id="PF08669"/>
    </source>
</evidence>
<evidence type="ECO:0000256" key="8">
    <source>
        <dbReference type="PIRSR" id="PIRSR006487-1"/>
    </source>
</evidence>
<dbReference type="PANTHER" id="PTHR43757:SF2">
    <property type="entry name" value="AMINOMETHYLTRANSFERASE, MITOCHONDRIAL"/>
    <property type="match status" value="1"/>
</dbReference>
<name>A0A1M5T2Y4_9FLAO</name>
<dbReference type="InterPro" id="IPR029043">
    <property type="entry name" value="GcvT/YgfZ_C"/>
</dbReference>
<evidence type="ECO:0000313" key="11">
    <source>
        <dbReference type="EMBL" id="RXG28790.1"/>
    </source>
</evidence>
<keyword evidence="12" id="KW-0489">Methyltransferase</keyword>
<dbReference type="Gene3D" id="3.30.1360.120">
    <property type="entry name" value="Probable tRNA modification gtpase trme, domain 1"/>
    <property type="match status" value="1"/>
</dbReference>
<dbReference type="GO" id="GO:0032259">
    <property type="term" value="P:methylation"/>
    <property type="evidence" value="ECO:0007669"/>
    <property type="project" value="UniProtKB-KW"/>
</dbReference>
<dbReference type="NCBIfam" id="NF001567">
    <property type="entry name" value="PRK00389.1"/>
    <property type="match status" value="1"/>
</dbReference>
<evidence type="ECO:0000256" key="3">
    <source>
        <dbReference type="ARBA" id="ARBA00022576"/>
    </source>
</evidence>
<dbReference type="PANTHER" id="PTHR43757">
    <property type="entry name" value="AMINOMETHYLTRANSFERASE"/>
    <property type="match status" value="1"/>
</dbReference>
<proteinExistence type="inferred from homology"/>
<dbReference type="OrthoDB" id="9774591at2"/>
<evidence type="ECO:0000313" key="12">
    <source>
        <dbReference type="EMBL" id="SHH44713.1"/>
    </source>
</evidence>
<evidence type="ECO:0000313" key="14">
    <source>
        <dbReference type="Proteomes" id="UP000290037"/>
    </source>
</evidence>
<dbReference type="EMBL" id="QOVN01000004">
    <property type="protein sequence ID" value="RXG28790.1"/>
    <property type="molecule type" value="Genomic_DNA"/>
</dbReference>
<feature type="binding site" evidence="8">
    <location>
        <position position="195"/>
    </location>
    <ligand>
        <name>substrate</name>
    </ligand>
</feature>
<dbReference type="SUPFAM" id="SSF103025">
    <property type="entry name" value="Folate-binding domain"/>
    <property type="match status" value="1"/>
</dbReference>
<comment type="similarity">
    <text evidence="1 7">Belongs to the GcvT family.</text>
</comment>
<evidence type="ECO:0000256" key="2">
    <source>
        <dbReference type="ARBA" id="ARBA00012616"/>
    </source>
</evidence>
<comment type="function">
    <text evidence="7">The glycine cleavage system catalyzes the degradation of glycine.</text>
</comment>
<evidence type="ECO:0000256" key="6">
    <source>
        <dbReference type="ARBA" id="ARBA00047665"/>
    </source>
</evidence>
<keyword evidence="4 7" id="KW-0808">Transferase</keyword>
<dbReference type="NCBIfam" id="TIGR00528">
    <property type="entry name" value="gcvT"/>
    <property type="match status" value="1"/>
</dbReference>
<reference evidence="13" key="1">
    <citation type="submission" date="2016-11" db="EMBL/GenBank/DDBJ databases">
        <authorList>
            <person name="Varghese N."/>
            <person name="Submissions S."/>
        </authorList>
    </citation>
    <scope>NUCLEOTIDE SEQUENCE [LARGE SCALE GENOMIC DNA]</scope>
    <source>
        <strain evidence="13">DSM 19859</strain>
    </source>
</reference>
<dbReference type="HAMAP" id="MF_00259">
    <property type="entry name" value="GcvT"/>
    <property type="match status" value="1"/>
</dbReference>
<dbReference type="FunFam" id="3.30.70.1400:FF:000001">
    <property type="entry name" value="Aminomethyltransferase"/>
    <property type="match status" value="1"/>
</dbReference>
<dbReference type="EC" id="2.1.2.10" evidence="2 7"/>
<dbReference type="FunFam" id="4.10.1250.10:FF:000001">
    <property type="entry name" value="Aminomethyltransferase"/>
    <property type="match status" value="1"/>
</dbReference>
<dbReference type="STRING" id="573501.SAMN04487999_0224"/>
<reference evidence="11 14" key="3">
    <citation type="submission" date="2018-07" db="EMBL/GenBank/DDBJ databases">
        <title>Leeuwenhoekiella genomics.</title>
        <authorList>
            <person name="Tahon G."/>
            <person name="Willems A."/>
        </authorList>
    </citation>
    <scope>NUCLEOTIDE SEQUENCE [LARGE SCALE GENOMIC DNA]</scope>
    <source>
        <strain evidence="11 14">LMG 24856</strain>
    </source>
</reference>
<accession>A0A1M5T2Y4</accession>
<dbReference type="Gene3D" id="2.40.30.110">
    <property type="entry name" value="Aminomethyltransferase beta-barrel domains"/>
    <property type="match status" value="1"/>
</dbReference>
<dbReference type="SUPFAM" id="SSF101790">
    <property type="entry name" value="Aminomethyltransferase beta-barrel domain"/>
    <property type="match status" value="1"/>
</dbReference>
<dbReference type="InterPro" id="IPR006222">
    <property type="entry name" value="GCVT_N"/>
</dbReference>
<sequence length="360" mass="39536">MKSTALTKIHESLGAKMVPFAGYNMPVSYEGVNAEHETVRNGVGVFDVSHMGEFLAIGERALELLQKVCSNDISKIKVGGAQYNCLPNNEGGIVDDLIVYRIRENEYLLVVNASNIEKDWEWISSHNEFGVELKNISDDYSLLAIQGPKAIEAMQSLTETDLSAIKFYNFEVAPFAGIDHVIISATGYTGSGGFEIYCHNDHAEQLWAKVFEAGKDFGIKPIGLAARDTLRLEMGYCLYGNDIDDTTSPIEAGLGWITKFTKDFVNAEALKAQKENGPERKLVGFELTTRGIPRKDYEIVDADDNVIGVVTSGTMSPSLSKGIGLGYVKTSNAKPDTEIFIKVRNKSIPAKVVKLPFYKA</sequence>
<evidence type="ECO:0000256" key="1">
    <source>
        <dbReference type="ARBA" id="ARBA00008609"/>
    </source>
</evidence>
<dbReference type="FunFam" id="2.40.30.110:FF:000003">
    <property type="entry name" value="Aminomethyltransferase"/>
    <property type="match status" value="1"/>
</dbReference>